<dbReference type="eggNOG" id="COG0095">
    <property type="taxonomic scope" value="Bacteria"/>
</dbReference>
<feature type="domain" description="BPL/LPL catalytic" evidence="1">
    <location>
        <begin position="1"/>
        <end position="197"/>
    </location>
</feature>
<evidence type="ECO:0000259" key="1">
    <source>
        <dbReference type="PROSITE" id="PS51733"/>
    </source>
</evidence>
<reference evidence="3" key="1">
    <citation type="submission" date="2006-02" db="EMBL/GenBank/DDBJ databases">
        <title>Complete sequence of chromosome of Rhodoferax ferrireducens DSM 15236.</title>
        <authorList>
            <person name="Copeland A."/>
            <person name="Lucas S."/>
            <person name="Lapidus A."/>
            <person name="Barry K."/>
            <person name="Detter J.C."/>
            <person name="Glavina del Rio T."/>
            <person name="Hammon N."/>
            <person name="Israni S."/>
            <person name="Pitluck S."/>
            <person name="Brettin T."/>
            <person name="Bruce D."/>
            <person name="Han C."/>
            <person name="Tapia R."/>
            <person name="Gilna P."/>
            <person name="Kiss H."/>
            <person name="Schmutz J."/>
            <person name="Larimer F."/>
            <person name="Land M."/>
            <person name="Kyrpides N."/>
            <person name="Ivanova N."/>
            <person name="Richardson P."/>
        </authorList>
    </citation>
    <scope>NUCLEOTIDE SEQUENCE [LARGE SCALE GENOMIC DNA]</scope>
    <source>
        <strain evidence="3">ATCC BAA-621 / DSM 15236 / T118</strain>
    </source>
</reference>
<keyword evidence="2" id="KW-0436">Ligase</keyword>
<dbReference type="PANTHER" id="PTHR43679:SF2">
    <property type="entry name" value="OCTANOYL-[GCVH]:PROTEIN N-OCTANOYLTRANSFERASE"/>
    <property type="match status" value="1"/>
</dbReference>
<dbReference type="PANTHER" id="PTHR43679">
    <property type="entry name" value="OCTANOYLTRANSFERASE LIPM-RELATED"/>
    <property type="match status" value="1"/>
</dbReference>
<evidence type="ECO:0000313" key="3">
    <source>
        <dbReference type="Proteomes" id="UP000008332"/>
    </source>
</evidence>
<dbReference type="Proteomes" id="UP000008332">
    <property type="component" value="Chromosome"/>
</dbReference>
<dbReference type="KEGG" id="rfr:Rfer_3968"/>
<dbReference type="SUPFAM" id="SSF55681">
    <property type="entry name" value="Class II aaRS and biotin synthetases"/>
    <property type="match status" value="1"/>
</dbReference>
<dbReference type="Pfam" id="PF21948">
    <property type="entry name" value="LplA-B_cat"/>
    <property type="match status" value="1"/>
</dbReference>
<dbReference type="InterPro" id="IPR004143">
    <property type="entry name" value="BPL_LPL_catalytic"/>
</dbReference>
<dbReference type="AlphaFoldDB" id="Q21RD7"/>
<dbReference type="OrthoDB" id="9178967at2"/>
<dbReference type="GO" id="GO:0016874">
    <property type="term" value="F:ligase activity"/>
    <property type="evidence" value="ECO:0007669"/>
    <property type="project" value="UniProtKB-KW"/>
</dbReference>
<dbReference type="InterPro" id="IPR045864">
    <property type="entry name" value="aa-tRNA-synth_II/BPL/LPL"/>
</dbReference>
<sequence>MLGCSQRALRDDIERRLRGRAELTLRESGGGAVLTGPWLVSVSVVLPPEHPWVCKGLIDSYRHLGQLHVEVLKAFGVAARALPPQELPSAHEASAVSTVSWACFGGLSPWELVNAEGRKLVGLAQRRCRSGVLLVAGTLVGPVDWALLCDAMGYRQHESLLRHGTVSAQEMAGGPIGPERFAAVLTQWLERELLTSRA</sequence>
<protein>
    <submittedName>
        <fullName evidence="2">Biotin/lipoate A/B protein ligase</fullName>
    </submittedName>
</protein>
<dbReference type="HOGENOM" id="CLU_099446_0_0_4"/>
<dbReference type="EMBL" id="CP000267">
    <property type="protein sequence ID" value="ABD71666.1"/>
    <property type="molecule type" value="Genomic_DNA"/>
</dbReference>
<name>Q21RD7_ALBFT</name>
<organism evidence="2 3">
    <name type="scientific">Albidiferax ferrireducens (strain ATCC BAA-621 / DSM 15236 / T118)</name>
    <name type="common">Rhodoferax ferrireducens</name>
    <dbReference type="NCBI Taxonomy" id="338969"/>
    <lineage>
        <taxon>Bacteria</taxon>
        <taxon>Pseudomonadati</taxon>
        <taxon>Pseudomonadota</taxon>
        <taxon>Betaproteobacteria</taxon>
        <taxon>Burkholderiales</taxon>
        <taxon>Comamonadaceae</taxon>
        <taxon>Rhodoferax</taxon>
    </lineage>
</organism>
<evidence type="ECO:0000313" key="2">
    <source>
        <dbReference type="EMBL" id="ABD71666.1"/>
    </source>
</evidence>
<dbReference type="InterPro" id="IPR050664">
    <property type="entry name" value="Octanoyltrans_LipM/LipL"/>
</dbReference>
<dbReference type="Gene3D" id="3.30.930.10">
    <property type="entry name" value="Bira Bifunctional Protein, Domain 2"/>
    <property type="match status" value="1"/>
</dbReference>
<dbReference type="STRING" id="338969.Rfer_3968"/>
<accession>Q21RD7</accession>
<dbReference type="PROSITE" id="PS51733">
    <property type="entry name" value="BPL_LPL_CATALYTIC"/>
    <property type="match status" value="1"/>
</dbReference>
<keyword evidence="3" id="KW-1185">Reference proteome</keyword>
<proteinExistence type="predicted"/>
<gene>
    <name evidence="2" type="ordered locus">Rfer_3968</name>
</gene>